<evidence type="ECO:0000313" key="2">
    <source>
        <dbReference type="EMBL" id="SUA35943.1"/>
    </source>
</evidence>
<gene>
    <name evidence="2" type="ORF">NCTC12229_00350</name>
</gene>
<evidence type="ECO:0000313" key="3">
    <source>
        <dbReference type="Proteomes" id="UP000254055"/>
    </source>
</evidence>
<dbReference type="AlphaFoldDB" id="A0A378WHL9"/>
<feature type="region of interest" description="Disordered" evidence="1">
    <location>
        <begin position="295"/>
        <end position="317"/>
    </location>
</feature>
<sequence>MPMHTTMFKKILIYLLTMTVGLLGACKPMQQEPQKDNLPETVSITLPESAQNFSQRFVENYQGAPADAEFFNVNVHPVYFNSEKTVLFEHGKHTFKLPYVGMINAYEDSGHRPFLGISDYVIYTGLGKASNVSDEEARQNFYGLIRQMHQAGWRDLISTTAPRIKMNRKNAAAFFGMEDGYFRVKTITGIPTAIELTPEEWKQLSNLSDIGTLYADGVVVSFRLGKDKDEQYRDKYGNGQYALVVTIEAHWNRVRLNAQEEFGKPTFNDAVKKKYQTYAMIRKLEEDKARAQGFEIDESYQDPPIPPLIELPRDGSR</sequence>
<dbReference type="Proteomes" id="UP000254055">
    <property type="component" value="Unassembled WGS sequence"/>
</dbReference>
<evidence type="ECO:0000256" key="1">
    <source>
        <dbReference type="SAM" id="MobiDB-lite"/>
    </source>
</evidence>
<proteinExistence type="predicted"/>
<accession>A0A378WHL9</accession>
<name>A0A378WHL9_9NEIS</name>
<organism evidence="2 3">
    <name type="scientific">Neisseria zoodegmatis</name>
    <dbReference type="NCBI Taxonomy" id="326523"/>
    <lineage>
        <taxon>Bacteria</taxon>
        <taxon>Pseudomonadati</taxon>
        <taxon>Pseudomonadota</taxon>
        <taxon>Betaproteobacteria</taxon>
        <taxon>Neisseriales</taxon>
        <taxon>Neisseriaceae</taxon>
        <taxon>Neisseria</taxon>
    </lineage>
</organism>
<protein>
    <submittedName>
        <fullName evidence="2">Uncharacterized protein</fullName>
    </submittedName>
</protein>
<reference evidence="2 3" key="1">
    <citation type="submission" date="2018-06" db="EMBL/GenBank/DDBJ databases">
        <authorList>
            <consortium name="Pathogen Informatics"/>
            <person name="Doyle S."/>
        </authorList>
    </citation>
    <scope>NUCLEOTIDE SEQUENCE [LARGE SCALE GENOMIC DNA]</scope>
    <source>
        <strain evidence="2 3">NCTC12229</strain>
    </source>
</reference>
<dbReference type="EMBL" id="UGRS01000001">
    <property type="protein sequence ID" value="SUA35943.1"/>
    <property type="molecule type" value="Genomic_DNA"/>
</dbReference>